<evidence type="ECO:0000313" key="1">
    <source>
        <dbReference type="EMBL" id="BCB75787.1"/>
    </source>
</evidence>
<sequence>MTDIRAGTENGIRRCDQCGRPLPALHKNEYTPARARLVADLGVCMCTHGDTDGVEVPDRAPSLL</sequence>
<dbReference type="RefSeq" id="WP_173035762.1">
    <property type="nucleotide sequence ID" value="NZ_AP022870.1"/>
</dbReference>
<proteinExistence type="predicted"/>
<name>A0A6F8XPQ8_9ACTN</name>
<dbReference type="AlphaFoldDB" id="A0A6F8XPQ8"/>
<gene>
    <name evidence="1" type="ORF">Pflav_021970</name>
</gene>
<dbReference type="EMBL" id="AP022870">
    <property type="protein sequence ID" value="BCB75787.1"/>
    <property type="molecule type" value="Genomic_DNA"/>
</dbReference>
<reference evidence="1 2" key="1">
    <citation type="submission" date="2020-03" db="EMBL/GenBank/DDBJ databases">
        <title>Whole genome shotgun sequence of Phytohabitans flavus NBRC 107702.</title>
        <authorList>
            <person name="Komaki H."/>
            <person name="Tamura T."/>
        </authorList>
    </citation>
    <scope>NUCLEOTIDE SEQUENCE [LARGE SCALE GENOMIC DNA]</scope>
    <source>
        <strain evidence="1 2">NBRC 107702</strain>
    </source>
</reference>
<organism evidence="1 2">
    <name type="scientific">Phytohabitans flavus</name>
    <dbReference type="NCBI Taxonomy" id="1076124"/>
    <lineage>
        <taxon>Bacteria</taxon>
        <taxon>Bacillati</taxon>
        <taxon>Actinomycetota</taxon>
        <taxon>Actinomycetes</taxon>
        <taxon>Micromonosporales</taxon>
        <taxon>Micromonosporaceae</taxon>
    </lineage>
</organism>
<evidence type="ECO:0000313" key="2">
    <source>
        <dbReference type="Proteomes" id="UP000502508"/>
    </source>
</evidence>
<protein>
    <submittedName>
        <fullName evidence="1">Uncharacterized protein</fullName>
    </submittedName>
</protein>
<dbReference type="Proteomes" id="UP000502508">
    <property type="component" value="Chromosome"/>
</dbReference>
<reference evidence="1 2" key="2">
    <citation type="submission" date="2020-03" db="EMBL/GenBank/DDBJ databases">
        <authorList>
            <person name="Ichikawa N."/>
            <person name="Kimura A."/>
            <person name="Kitahashi Y."/>
            <person name="Uohara A."/>
        </authorList>
    </citation>
    <scope>NUCLEOTIDE SEQUENCE [LARGE SCALE GENOMIC DNA]</scope>
    <source>
        <strain evidence="1 2">NBRC 107702</strain>
    </source>
</reference>
<accession>A0A6F8XPQ8</accession>
<keyword evidence="2" id="KW-1185">Reference proteome</keyword>
<dbReference type="KEGG" id="pfla:Pflav_021970"/>